<organism evidence="9 10">
    <name type="scientific">Oikopleura dioica</name>
    <name type="common">Tunicate</name>
    <dbReference type="NCBI Taxonomy" id="34765"/>
    <lineage>
        <taxon>Eukaryota</taxon>
        <taxon>Metazoa</taxon>
        <taxon>Chordata</taxon>
        <taxon>Tunicata</taxon>
        <taxon>Appendicularia</taxon>
        <taxon>Copelata</taxon>
        <taxon>Oikopleuridae</taxon>
        <taxon>Oikopleura</taxon>
    </lineage>
</organism>
<proteinExistence type="predicted"/>
<keyword evidence="2" id="KW-0004">4Fe-4S</keyword>
<dbReference type="Pfam" id="PF04104">
    <property type="entry name" value="DNA_primase_lrg"/>
    <property type="match status" value="1"/>
</dbReference>
<keyword evidence="10" id="KW-1185">Reference proteome</keyword>
<evidence type="ECO:0000256" key="7">
    <source>
        <dbReference type="ARBA" id="ARBA00023014"/>
    </source>
</evidence>
<evidence type="ECO:0000256" key="6">
    <source>
        <dbReference type="ARBA" id="ARBA00023004"/>
    </source>
</evidence>
<evidence type="ECO:0000256" key="5">
    <source>
        <dbReference type="ARBA" id="ARBA00022723"/>
    </source>
</evidence>
<gene>
    <name evidence="9" type="ORF">OKIOD_LOCUS15922</name>
</gene>
<dbReference type="InterPro" id="IPR058560">
    <property type="entry name" value="DNA_primase_C"/>
</dbReference>
<keyword evidence="4" id="KW-0235">DNA replication</keyword>
<evidence type="ECO:0000313" key="9">
    <source>
        <dbReference type="EMBL" id="CAG5113006.1"/>
    </source>
</evidence>
<dbReference type="PANTHER" id="PTHR10537">
    <property type="entry name" value="DNA PRIMASE LARGE SUBUNIT"/>
    <property type="match status" value="1"/>
</dbReference>
<dbReference type="InterPro" id="IPR007238">
    <property type="entry name" value="DNA_primase_lsu_euk/arc"/>
</dbReference>
<keyword evidence="6" id="KW-0408">Iron</keyword>
<reference evidence="9 10" key="1">
    <citation type="submission" date="2021-04" db="EMBL/GenBank/DDBJ databases">
        <authorList>
            <person name="Bliznina A."/>
        </authorList>
    </citation>
    <scope>NUCLEOTIDE SEQUENCE [LARGE SCALE GENOMIC DNA]</scope>
</reference>
<sequence>MEAAHDECKTKYERKRRLHKIFLQDKKVSIIGLDNKIPSKSDRENDTISHWFFKLGMCKKRHLIEWTITNETRLFMYRYNLLTEEGKKKFLEGRLNLWSFFYNSGLPLEQAKRYSLEKMTKNVESEGRIKYYIEHAYGRKRLNMPIRNYTCEEKIASEVQYRSYHHCPFKEKRYLRRNLQKWKMEAGDIEDICNMQLTTTSKTMCKFVFRRIHAGLGNEEFVDYKSPTEYFEASIALTKGIHDVQLK</sequence>
<evidence type="ECO:0000256" key="3">
    <source>
        <dbReference type="ARBA" id="ARBA00022515"/>
    </source>
</evidence>
<dbReference type="PANTHER" id="PTHR10537:SF3">
    <property type="entry name" value="DNA PRIMASE LARGE SUBUNIT"/>
    <property type="match status" value="1"/>
</dbReference>
<evidence type="ECO:0000256" key="1">
    <source>
        <dbReference type="ARBA" id="ARBA00001966"/>
    </source>
</evidence>
<name>A0ABN7TED7_OIKDI</name>
<evidence type="ECO:0000256" key="2">
    <source>
        <dbReference type="ARBA" id="ARBA00022485"/>
    </source>
</evidence>
<keyword evidence="5" id="KW-0479">Metal-binding</keyword>
<protein>
    <submittedName>
        <fullName evidence="9">Oidioi.mRNA.OKI2018_I69.chr2.g7157.t1.cds</fullName>
    </submittedName>
</protein>
<evidence type="ECO:0000313" key="10">
    <source>
        <dbReference type="Proteomes" id="UP001158576"/>
    </source>
</evidence>
<comment type="cofactor">
    <cofactor evidence="1">
        <name>[4Fe-4S] cluster</name>
        <dbReference type="ChEBI" id="CHEBI:49883"/>
    </cofactor>
</comment>
<dbReference type="Proteomes" id="UP001158576">
    <property type="component" value="Chromosome 2"/>
</dbReference>
<dbReference type="Gene3D" id="1.20.930.80">
    <property type="match status" value="1"/>
</dbReference>
<evidence type="ECO:0000256" key="4">
    <source>
        <dbReference type="ARBA" id="ARBA00022705"/>
    </source>
</evidence>
<feature type="domain" description="DNA primase large subunit C-terminal" evidence="8">
    <location>
        <begin position="91"/>
        <end position="231"/>
    </location>
</feature>
<keyword evidence="7" id="KW-0411">Iron-sulfur</keyword>
<dbReference type="EMBL" id="OU015567">
    <property type="protein sequence ID" value="CAG5113006.1"/>
    <property type="molecule type" value="Genomic_DNA"/>
</dbReference>
<accession>A0ABN7TED7</accession>
<evidence type="ECO:0000259" key="8">
    <source>
        <dbReference type="Pfam" id="PF04104"/>
    </source>
</evidence>
<keyword evidence="3" id="KW-0639">Primosome</keyword>